<dbReference type="PANTHER" id="PTHR11717">
    <property type="entry name" value="LOW MOLECULAR WEIGHT PROTEIN TYROSINE PHOSPHATASE"/>
    <property type="match status" value="1"/>
</dbReference>
<accession>A0ABV2CLT5</accession>
<dbReference type="InterPro" id="IPR036196">
    <property type="entry name" value="Ptyr_pPase_sf"/>
</dbReference>
<keyword evidence="3 6" id="KW-0378">Hydrolase</keyword>
<dbReference type="Proteomes" id="UP001548590">
    <property type="component" value="Unassembled WGS sequence"/>
</dbReference>
<comment type="caution">
    <text evidence="6">The sequence shown here is derived from an EMBL/GenBank/DDBJ whole genome shotgun (WGS) entry which is preliminary data.</text>
</comment>
<evidence type="ECO:0000259" key="5">
    <source>
        <dbReference type="SMART" id="SM00226"/>
    </source>
</evidence>
<proteinExistence type="inferred from homology"/>
<keyword evidence="4" id="KW-0904">Protein phosphatase</keyword>
<keyword evidence="7" id="KW-1185">Reference proteome</keyword>
<name>A0ABV2CLT5_9RHOO</name>
<feature type="domain" description="Phosphotyrosine protein phosphatase I" evidence="5">
    <location>
        <begin position="2"/>
        <end position="151"/>
    </location>
</feature>
<evidence type="ECO:0000256" key="3">
    <source>
        <dbReference type="ARBA" id="ARBA00022801"/>
    </source>
</evidence>
<dbReference type="PANTHER" id="PTHR11717:SF7">
    <property type="entry name" value="LOW MOLECULAR WEIGHT PHOSPHOTYROSINE PROTEIN PHOSPHATASE"/>
    <property type="match status" value="1"/>
</dbReference>
<dbReference type="CDD" id="cd16343">
    <property type="entry name" value="LMWPTP"/>
    <property type="match status" value="1"/>
</dbReference>
<organism evidence="6 7">
    <name type="scientific">Uliginosibacterium paludis</name>
    <dbReference type="NCBI Taxonomy" id="1615952"/>
    <lineage>
        <taxon>Bacteria</taxon>
        <taxon>Pseudomonadati</taxon>
        <taxon>Pseudomonadota</taxon>
        <taxon>Betaproteobacteria</taxon>
        <taxon>Rhodocyclales</taxon>
        <taxon>Zoogloeaceae</taxon>
        <taxon>Uliginosibacterium</taxon>
    </lineage>
</organism>
<dbReference type="SUPFAM" id="SSF52788">
    <property type="entry name" value="Phosphotyrosine protein phosphatases I"/>
    <property type="match status" value="1"/>
</dbReference>
<sequence length="153" mass="17535">MKRILFVCTGNICRSPTADGVARHMAAQRGLANRFEFDSAGTHAYHSGEAPDPRAQKAAYNRGYDLSYLRARPVLPEDFELFDLILAMDKGHMTWLRRECPRHLHPRLEMFLDYSASHLGRDVPDPYYGTPAEFEFVLNLCEEAIREILLQHA</sequence>
<dbReference type="SMART" id="SM00226">
    <property type="entry name" value="LMWPc"/>
    <property type="match status" value="1"/>
</dbReference>
<evidence type="ECO:0000313" key="7">
    <source>
        <dbReference type="Proteomes" id="UP001548590"/>
    </source>
</evidence>
<gene>
    <name evidence="6" type="ORF">ABVT11_03390</name>
</gene>
<dbReference type="InterPro" id="IPR017867">
    <property type="entry name" value="Tyr_phospatase_low_mol_wt"/>
</dbReference>
<protein>
    <recommendedName>
        <fullName evidence="2">protein-tyrosine-phosphatase</fullName>
        <ecNumber evidence="2">3.1.3.48</ecNumber>
    </recommendedName>
</protein>
<dbReference type="EMBL" id="JBEWLZ010000002">
    <property type="protein sequence ID" value="MET1488859.1"/>
    <property type="molecule type" value="Genomic_DNA"/>
</dbReference>
<evidence type="ECO:0000256" key="4">
    <source>
        <dbReference type="ARBA" id="ARBA00022912"/>
    </source>
</evidence>
<dbReference type="EC" id="3.1.3.48" evidence="2"/>
<dbReference type="Pfam" id="PF01451">
    <property type="entry name" value="LMWPc"/>
    <property type="match status" value="1"/>
</dbReference>
<evidence type="ECO:0000256" key="1">
    <source>
        <dbReference type="ARBA" id="ARBA00011063"/>
    </source>
</evidence>
<dbReference type="Gene3D" id="3.40.50.2300">
    <property type="match status" value="1"/>
</dbReference>
<evidence type="ECO:0000313" key="6">
    <source>
        <dbReference type="EMBL" id="MET1488859.1"/>
    </source>
</evidence>
<dbReference type="GO" id="GO:0004725">
    <property type="term" value="F:protein tyrosine phosphatase activity"/>
    <property type="evidence" value="ECO:0007669"/>
    <property type="project" value="UniProtKB-EC"/>
</dbReference>
<dbReference type="RefSeq" id="WP_345923828.1">
    <property type="nucleotide sequence ID" value="NZ_JBDIVF010000001.1"/>
</dbReference>
<dbReference type="InterPro" id="IPR050438">
    <property type="entry name" value="LMW_PTPase"/>
</dbReference>
<comment type="similarity">
    <text evidence="1">Belongs to the low molecular weight phosphotyrosine protein phosphatase family.</text>
</comment>
<dbReference type="PRINTS" id="PR00719">
    <property type="entry name" value="LMWPTPASE"/>
</dbReference>
<dbReference type="InterPro" id="IPR023485">
    <property type="entry name" value="Ptyr_pPase"/>
</dbReference>
<evidence type="ECO:0000256" key="2">
    <source>
        <dbReference type="ARBA" id="ARBA00013064"/>
    </source>
</evidence>
<reference evidence="6 7" key="1">
    <citation type="submission" date="2024-07" db="EMBL/GenBank/DDBJ databases">
        <title>Uliginosibacterium paludis KCTC:42655.</title>
        <authorList>
            <person name="Kim M.K."/>
        </authorList>
    </citation>
    <scope>NUCLEOTIDE SEQUENCE [LARGE SCALE GENOMIC DNA]</scope>
    <source>
        <strain evidence="6 7">KCTC 42655</strain>
    </source>
</reference>